<feature type="region of interest" description="Disordered" evidence="1">
    <location>
        <begin position="35"/>
        <end position="60"/>
    </location>
</feature>
<dbReference type="NCBIfam" id="NF038083">
    <property type="entry name" value="CU044_5270_fam"/>
    <property type="match status" value="1"/>
</dbReference>
<evidence type="ECO:0000313" key="2">
    <source>
        <dbReference type="EMBL" id="MFB9209211.1"/>
    </source>
</evidence>
<accession>A0ABV5IXC3</accession>
<dbReference type="InterPro" id="IPR047789">
    <property type="entry name" value="CU044_5270-like"/>
</dbReference>
<proteinExistence type="predicted"/>
<evidence type="ECO:0000256" key="1">
    <source>
        <dbReference type="SAM" id="MobiDB-lite"/>
    </source>
</evidence>
<gene>
    <name evidence="2" type="ORF">ACFFV7_49080</name>
</gene>
<dbReference type="EMBL" id="JBHMEI010000098">
    <property type="protein sequence ID" value="MFB9209211.1"/>
    <property type="molecule type" value="Genomic_DNA"/>
</dbReference>
<keyword evidence="3" id="KW-1185">Reference proteome</keyword>
<evidence type="ECO:0000313" key="3">
    <source>
        <dbReference type="Proteomes" id="UP001589647"/>
    </source>
</evidence>
<comment type="caution">
    <text evidence="2">The sequence shown here is derived from an EMBL/GenBank/DDBJ whole genome shotgun (WGS) entry which is preliminary data.</text>
</comment>
<organism evidence="2 3">
    <name type="scientific">Nonomuraea spiralis</name>
    <dbReference type="NCBI Taxonomy" id="46182"/>
    <lineage>
        <taxon>Bacteria</taxon>
        <taxon>Bacillati</taxon>
        <taxon>Actinomycetota</taxon>
        <taxon>Actinomycetes</taxon>
        <taxon>Streptosporangiales</taxon>
        <taxon>Streptosporangiaceae</taxon>
        <taxon>Nonomuraea</taxon>
    </lineage>
</organism>
<name>A0ABV5IXC3_9ACTN</name>
<protein>
    <submittedName>
        <fullName evidence="2">CU044_5270 family protein</fullName>
    </submittedName>
</protein>
<feature type="compositionally biased region" description="Basic and acidic residues" evidence="1">
    <location>
        <begin position="35"/>
        <end position="48"/>
    </location>
</feature>
<dbReference type="Proteomes" id="UP001589647">
    <property type="component" value="Unassembled WGS sequence"/>
</dbReference>
<dbReference type="RefSeq" id="WP_189653026.1">
    <property type="nucleotide sequence ID" value="NZ_BMRC01000034.1"/>
</dbReference>
<sequence>MSRKPDTMRLLAMARPDSLDRGSRLSADDLLSKAGDDLLGKAGDEPRTRPAGRSSRPRSNIMTAIRIAAVATAATVVTVTLTRSTDIGPTTSQPVSARTVLLAAADRIETAGAATGRYWHSSGQSMAVGAEGRAPTGMTPKLVRYRVTCTHEVWMAKSAREPSWGLVTAQSGKPLSPADEVIWREQGAYRLGACEGPGVPGIGGMAPRPPFAFRLDDQQNPEVSYPAVGPVHVTIEQVMGLPADPVRLKEVLQGRAWRGGYPATEELLYTQATSLLSELPTTPQLRAALYRMLAGLTSVKNIGTITDPLGRAGNGIELDGTRQIIIEESSGRLLAVQERSPDRTGTLTSWTALTASGWTDARPKLPSRIVPGD</sequence>
<reference evidence="2 3" key="1">
    <citation type="submission" date="2024-09" db="EMBL/GenBank/DDBJ databases">
        <authorList>
            <person name="Sun Q."/>
            <person name="Mori K."/>
        </authorList>
    </citation>
    <scope>NUCLEOTIDE SEQUENCE [LARGE SCALE GENOMIC DNA]</scope>
    <source>
        <strain evidence="2 3">CCM 3426</strain>
    </source>
</reference>